<feature type="domain" description="Translocation and assembly module TamB C-terminal" evidence="7">
    <location>
        <begin position="205"/>
        <end position="416"/>
    </location>
</feature>
<keyword evidence="3 6" id="KW-1133">Transmembrane helix</keyword>
<dbReference type="STRING" id="1197717.BED41_02140"/>
<feature type="transmembrane region" description="Helical" evidence="6">
    <location>
        <begin position="12"/>
        <end position="33"/>
    </location>
</feature>
<feature type="region of interest" description="Disordered" evidence="5">
    <location>
        <begin position="1177"/>
        <end position="1197"/>
    </location>
</feature>
<evidence type="ECO:0000256" key="4">
    <source>
        <dbReference type="ARBA" id="ARBA00023136"/>
    </source>
</evidence>
<organism evidence="8 9">
    <name type="scientific">Cloacibacillus porcorum</name>
    <dbReference type="NCBI Taxonomy" id="1197717"/>
    <lineage>
        <taxon>Bacteria</taxon>
        <taxon>Thermotogati</taxon>
        <taxon>Synergistota</taxon>
        <taxon>Synergistia</taxon>
        <taxon>Synergistales</taxon>
        <taxon>Synergistaceae</taxon>
        <taxon>Cloacibacillus</taxon>
    </lineage>
</organism>
<dbReference type="GeneID" id="83056649"/>
<evidence type="ECO:0000313" key="9">
    <source>
        <dbReference type="Proteomes" id="UP000093044"/>
    </source>
</evidence>
<dbReference type="PANTHER" id="PTHR30441">
    <property type="entry name" value="DUF748 DOMAIN-CONTAINING PROTEIN"/>
    <property type="match status" value="1"/>
</dbReference>
<dbReference type="GO" id="GO:0090313">
    <property type="term" value="P:regulation of protein targeting to membrane"/>
    <property type="evidence" value="ECO:0007669"/>
    <property type="project" value="TreeGrafter"/>
</dbReference>
<feature type="compositionally biased region" description="Polar residues" evidence="5">
    <location>
        <begin position="1177"/>
        <end position="1188"/>
    </location>
</feature>
<evidence type="ECO:0000256" key="3">
    <source>
        <dbReference type="ARBA" id="ARBA00022989"/>
    </source>
</evidence>
<dbReference type="GO" id="GO:0005886">
    <property type="term" value="C:plasma membrane"/>
    <property type="evidence" value="ECO:0007669"/>
    <property type="project" value="TreeGrafter"/>
</dbReference>
<protein>
    <recommendedName>
        <fullName evidence="7">Translocation and assembly module TamB C-terminal domain-containing protein</fullName>
    </recommendedName>
</protein>
<reference evidence="8" key="1">
    <citation type="submission" date="2016-08" db="EMBL/GenBank/DDBJ databases">
        <title>Complete genome of Cloacibacillus porcorum.</title>
        <authorList>
            <person name="Looft T."/>
            <person name="Bayles D.O."/>
            <person name="Alt D.P."/>
        </authorList>
    </citation>
    <scope>NUCLEOTIDE SEQUENCE [LARGE SCALE GENOMIC DNA]</scope>
    <source>
        <strain evidence="8">CL-84</strain>
    </source>
</reference>
<evidence type="ECO:0000256" key="5">
    <source>
        <dbReference type="SAM" id="MobiDB-lite"/>
    </source>
</evidence>
<dbReference type="AlphaFoldDB" id="A0A1B2I1Z7"/>
<dbReference type="Pfam" id="PF04357">
    <property type="entry name" value="TamB"/>
    <property type="match status" value="1"/>
</dbReference>
<dbReference type="EMBL" id="CP016757">
    <property type="protein sequence ID" value="ANZ43995.1"/>
    <property type="molecule type" value="Genomic_DNA"/>
</dbReference>
<dbReference type="InterPro" id="IPR007452">
    <property type="entry name" value="TamB_C"/>
</dbReference>
<accession>A0A1B2I1Z7</accession>
<dbReference type="KEGG" id="cpor:BED41_02140"/>
<proteinExistence type="predicted"/>
<dbReference type="Proteomes" id="UP000093044">
    <property type="component" value="Chromosome"/>
</dbReference>
<evidence type="ECO:0000256" key="2">
    <source>
        <dbReference type="ARBA" id="ARBA00022692"/>
    </source>
</evidence>
<dbReference type="RefSeq" id="WP_066742506.1">
    <property type="nucleotide sequence ID" value="NZ_CP016757.1"/>
</dbReference>
<sequence>MDKDIENKRSAARKWMIGVAIFIVLIAGGGFVLTKMNFLGEFVQGKVEEAAEKQLNLKVTMSPLQGNPVTGFTASNVEISRSGDKLLFIRNIGVDISLPSVLSGSPRVSLIGLDGVGTSLKALQELMPKSEKKSDGPTDIPIDTVMISDSTLRTEWGTINFKPSRIRIKNSLNYDLDVKGTVESKDFSVSGSIGKSQGVWRADNFSAALEDGGVSLSGALYPSMDMQISLEALNLTTVADLVPALERYGVRGVLSGSAKISGSGKDIVTEGSGSLHHAVIRGIPLEEVQTKWSYRPGEISVEVGQGKIFDSSLSGSFSLNTTSADSYLTLKADVKNLKFADWTAQFEKETAGRALFLKGSISSLSADLKGPLNALVGRIEMAPSNLSYQDIALNGLHGSAVFNGQPAGVLDMSATTGGRALALKGRLSFGEKVPTDLAFSTEGFPVEKILKSLPQTENVKVSGSVSLKGSCKGLIGHWVIGAEAASPLITADKVGKVSDISLSATYSMGDKKVSLLKSSAEWNGARITAKGTAAFAASADKQLSFDGTFRNVDAERFYPLISVLKTLDVEGVASGSWSLTGSPKAPVVKASVNTGAARFRDLRLAKLGMNIEYSGNTLSMDPISINAGGGRGTLACNVALPVKRADGMQSPTSWKLDGKVSRVDFSIINGLLKAGEDIGGEVSGTVTAGSAAGGGLDWSFDFTGDNVHWRNFKVQKINGAIEGNPREILIKKADGIFLNGATTGSGRIEMPKDGEPFSGAKLDLVASVKKLNVYELLRRHLPVVRAVQGLIETEIKVSGTVGDPKFDGSGRIAPFRYRGFLLPIVEVQYHGSLKDIVISDAHALLKNGTFKAYGHFYEDENDWRGKFNIRGEKIDMRQFGAYLPESFRSRFGGVADFSMKGDGKLSELTGTGVFSAPKMRLMGIRFENIKAPFFVSQNYIMIEDLNASTNGGTLTGGVGFDLKNSEWGGNLTVLSTDVQMLVKQAAPKLKGSISGLGDLKIRGGGEFGRESTVRAGGALYLHKGEVTSFDVLETAKKFTGGKPLRYDSVQATFTYDGGDLNILPGSQATAPKNDPLYRYVMLDGYISRKEDISLFAMGKVNIRALNSLIGAFQGLVSAGLDYTAGQLDKGEVLQSVLGGVLSGFAKNEFRFVTMNIGGTVTAPDFYNVKVQRAVRQNSAKDSIPTSNSDPDEKSLTQDGNTTFRFKFEIPVGPGDGGLGGDAKGQVFEQTLENLLKNVDFGL</sequence>
<evidence type="ECO:0000259" key="7">
    <source>
        <dbReference type="Pfam" id="PF04357"/>
    </source>
</evidence>
<gene>
    <name evidence="8" type="ORF">BED41_02140</name>
</gene>
<evidence type="ECO:0000256" key="1">
    <source>
        <dbReference type="ARBA" id="ARBA00004167"/>
    </source>
</evidence>
<keyword evidence="2 6" id="KW-0812">Transmembrane</keyword>
<evidence type="ECO:0000256" key="6">
    <source>
        <dbReference type="SAM" id="Phobius"/>
    </source>
</evidence>
<keyword evidence="4 6" id="KW-0472">Membrane</keyword>
<dbReference type="PANTHER" id="PTHR30441:SF8">
    <property type="entry name" value="DUF748 DOMAIN-CONTAINING PROTEIN"/>
    <property type="match status" value="1"/>
</dbReference>
<evidence type="ECO:0000313" key="8">
    <source>
        <dbReference type="EMBL" id="ANZ43995.1"/>
    </source>
</evidence>
<name>A0A1B2I1Z7_9BACT</name>
<keyword evidence="9" id="KW-1185">Reference proteome</keyword>
<comment type="subcellular location">
    <subcellularLocation>
        <location evidence="1">Membrane</location>
        <topology evidence="1">Single-pass membrane protein</topology>
    </subcellularLocation>
</comment>
<dbReference type="InterPro" id="IPR052894">
    <property type="entry name" value="AsmA-related"/>
</dbReference>